<dbReference type="SUPFAM" id="SSF53448">
    <property type="entry name" value="Nucleotide-diphospho-sugar transferases"/>
    <property type="match status" value="1"/>
</dbReference>
<proteinExistence type="predicted"/>
<dbReference type="Pfam" id="PF00535">
    <property type="entry name" value="Glycos_transf_2"/>
    <property type="match status" value="1"/>
</dbReference>
<accession>A0A8J9Z577</accession>
<evidence type="ECO:0000256" key="1">
    <source>
        <dbReference type="SAM" id="Phobius"/>
    </source>
</evidence>
<keyword evidence="4" id="KW-1185">Reference proteome</keyword>
<dbReference type="OrthoDB" id="2139606at2759"/>
<feature type="domain" description="Glycosyltransferase 2-like" evidence="2">
    <location>
        <begin position="278"/>
        <end position="393"/>
    </location>
</feature>
<reference evidence="3" key="1">
    <citation type="submission" date="2022-01" db="EMBL/GenBank/DDBJ databases">
        <authorList>
            <person name="Braso-Vives M."/>
        </authorList>
    </citation>
    <scope>NUCLEOTIDE SEQUENCE</scope>
</reference>
<dbReference type="Proteomes" id="UP000838412">
    <property type="component" value="Chromosome 16"/>
</dbReference>
<keyword evidence="1" id="KW-0812">Transmembrane</keyword>
<evidence type="ECO:0000259" key="2">
    <source>
        <dbReference type="Pfam" id="PF00535"/>
    </source>
</evidence>
<dbReference type="PANTHER" id="PTHR15046">
    <property type="entry name" value="GLYCO_TRANS_2-LIKE DOMAIN-CONTAINING PROTEIN"/>
    <property type="match status" value="1"/>
</dbReference>
<dbReference type="EMBL" id="OV696701">
    <property type="protein sequence ID" value="CAH1247860.1"/>
    <property type="molecule type" value="Genomic_DNA"/>
</dbReference>
<dbReference type="InterPro" id="IPR001173">
    <property type="entry name" value="Glyco_trans_2-like"/>
</dbReference>
<keyword evidence="1" id="KW-0472">Membrane</keyword>
<dbReference type="AlphaFoldDB" id="A0A8J9Z577"/>
<keyword evidence="1" id="KW-1133">Transmembrane helix</keyword>
<protein>
    <submittedName>
        <fullName evidence="3">B4GALNT2 protein</fullName>
    </submittedName>
</protein>
<name>A0A8J9Z577_BRALA</name>
<dbReference type="PANTHER" id="PTHR15046:SF3">
    <property type="entry name" value="BETA-1,4 N-ACETYLGALACTOSAMINYLTRANSFERASE 2-LIKE"/>
    <property type="match status" value="1"/>
</dbReference>
<organism evidence="3 4">
    <name type="scientific">Branchiostoma lanceolatum</name>
    <name type="common">Common lancelet</name>
    <name type="synonym">Amphioxus lanceolatum</name>
    <dbReference type="NCBI Taxonomy" id="7740"/>
    <lineage>
        <taxon>Eukaryota</taxon>
        <taxon>Metazoa</taxon>
        <taxon>Chordata</taxon>
        <taxon>Cephalochordata</taxon>
        <taxon>Leptocardii</taxon>
        <taxon>Amphioxiformes</taxon>
        <taxon>Branchiostomatidae</taxon>
        <taxon>Branchiostoma</taxon>
    </lineage>
</organism>
<sequence>MVYSRTVRNRIVRSCQKLAHKKDMMCKLLVVVCFGTLLFCYQWYDVTYARDISLMKNARSNRQRMGNRERIENIQRKGTVIWRNRTLSRLQGHTCDCSKSMSNMYTAIDDEERIAFHQRRVKELEKYKKRLEPLQERLYIVKGSVPLSYPVRGLTVTPEGNIEIPGLEVLDSIWRQDYKIQLEASRYGTLDVTAEVSEVHSEGLGEKSLTIRSRSLPNLNHQLQYVVYSNSVYDVGATEIIKFRYLTYEASIPLRIQPPSVPILYDPGPGEDIASKVTVITKTFLRYASIRTLLTTIRAFYPDIRVIVADDSRPIENLQEEHVDHFVMPYAIGWFAGRNLAVSQMITPYLLWVDDYFAFGRRTKLDRLVNVLDNTNLDLVSGKTGHGKVKYTKMTIVPGDKDGDCLLIHDHQHWGQVPGFPRCHFSTRVTNFFMARTDSIRAVGFDPKYARHGHTQFFQAAMGKLKIAACDDVTIGHRRTQTMEYNEFRYPGEEYQRAQRKYEYFKFNIKCHMWFTKECSSNTFFKCNPGDDGFYVFGFKGNTSN</sequence>
<feature type="transmembrane region" description="Helical" evidence="1">
    <location>
        <begin position="26"/>
        <end position="44"/>
    </location>
</feature>
<dbReference type="InterPro" id="IPR029044">
    <property type="entry name" value="Nucleotide-diphossugar_trans"/>
</dbReference>
<evidence type="ECO:0000313" key="3">
    <source>
        <dbReference type="EMBL" id="CAH1247860.1"/>
    </source>
</evidence>
<evidence type="ECO:0000313" key="4">
    <source>
        <dbReference type="Proteomes" id="UP000838412"/>
    </source>
</evidence>
<gene>
    <name evidence="3" type="primary">B4GALNT2</name>
    <name evidence="3" type="ORF">BLAG_LOCUS9401</name>
</gene>